<evidence type="ECO:0000259" key="2">
    <source>
        <dbReference type="Pfam" id="PF13280"/>
    </source>
</evidence>
<evidence type="ECO:0000313" key="5">
    <source>
        <dbReference type="Proteomes" id="UP000187074"/>
    </source>
</evidence>
<name>A0A1R1AYT9_PAELA</name>
<dbReference type="Proteomes" id="UP000187074">
    <property type="component" value="Unassembled WGS sequence"/>
</dbReference>
<accession>A0A1R1AYT9</accession>
<dbReference type="Pfam" id="PF25583">
    <property type="entry name" value="WCX"/>
    <property type="match status" value="1"/>
</dbReference>
<dbReference type="InterPro" id="IPR051534">
    <property type="entry name" value="CBASS_pafABC_assoc_protein"/>
</dbReference>
<feature type="domain" description="Helix-turn-helix type 11" evidence="1">
    <location>
        <begin position="12"/>
        <end position="55"/>
    </location>
</feature>
<dbReference type="InterPro" id="IPR028349">
    <property type="entry name" value="PafC-like"/>
</dbReference>
<dbReference type="Gene3D" id="1.10.10.10">
    <property type="entry name" value="Winged helix-like DNA-binding domain superfamily/Winged helix DNA-binding domain"/>
    <property type="match status" value="1"/>
</dbReference>
<comment type="caution">
    <text evidence="4">The sequence shown here is derived from an EMBL/GenBank/DDBJ whole genome shotgun (WGS) entry which is preliminary data.</text>
</comment>
<dbReference type="Pfam" id="PF13280">
    <property type="entry name" value="WYL"/>
    <property type="match status" value="1"/>
</dbReference>
<proteinExistence type="predicted"/>
<dbReference type="PROSITE" id="PS52050">
    <property type="entry name" value="WYL"/>
    <property type="match status" value="1"/>
</dbReference>
<dbReference type="AlphaFoldDB" id="A0A1R1AYT9"/>
<dbReference type="InterPro" id="IPR057727">
    <property type="entry name" value="WCX_dom"/>
</dbReference>
<evidence type="ECO:0000259" key="1">
    <source>
        <dbReference type="Pfam" id="PF08279"/>
    </source>
</evidence>
<feature type="domain" description="WYL" evidence="2">
    <location>
        <begin position="132"/>
        <end position="198"/>
    </location>
</feature>
<protein>
    <submittedName>
        <fullName evidence="4">Transcriptional regulator</fullName>
    </submittedName>
</protein>
<evidence type="ECO:0000313" key="4">
    <source>
        <dbReference type="EMBL" id="OME90993.1"/>
    </source>
</evidence>
<evidence type="ECO:0000259" key="3">
    <source>
        <dbReference type="Pfam" id="PF25583"/>
    </source>
</evidence>
<dbReference type="PANTHER" id="PTHR34580:SF1">
    <property type="entry name" value="PROTEIN PAFC"/>
    <property type="match status" value="1"/>
</dbReference>
<dbReference type="PANTHER" id="PTHR34580">
    <property type="match status" value="1"/>
</dbReference>
<dbReference type="InterPro" id="IPR026881">
    <property type="entry name" value="WYL_dom"/>
</dbReference>
<dbReference type="SUPFAM" id="SSF46785">
    <property type="entry name" value="Winged helix' DNA-binding domain"/>
    <property type="match status" value="1"/>
</dbReference>
<dbReference type="InterPro" id="IPR013196">
    <property type="entry name" value="HTH_11"/>
</dbReference>
<sequence length="296" mass="33679">MKLDRLLGITMELLTKKRVTATTLAARYEVSVRTIYRDVDLINQAGIPVASYPGADGGFELMSGFYLTRQHFSVDDFLAIYNLLKGIERTVKGRYTTIMKKLGTLQPALLNGGCHEQILFDMSTSEHERAWVQPILNAIERSNLMTLHYTSTSGSCSERQVEPLQLYWEQGVWYLEAYCLLKQAKRIFRVSRISSLEVSTDTFFPRGNLVREDQEAVPGIQAHLRFDTSAGPRVTEQFPEAFISGEGLLDVQTIFYTKAYAISVILSYGSKVEILSPPELKEDLLQELEEIRKRYE</sequence>
<dbReference type="STRING" id="1401.BK123_20115"/>
<dbReference type="Pfam" id="PF08279">
    <property type="entry name" value="HTH_11"/>
    <property type="match status" value="1"/>
</dbReference>
<gene>
    <name evidence="4" type="ORF">BK123_20115</name>
</gene>
<dbReference type="EMBL" id="MRTF01000007">
    <property type="protein sequence ID" value="OME90993.1"/>
    <property type="molecule type" value="Genomic_DNA"/>
</dbReference>
<dbReference type="PIRSF" id="PIRSF016838">
    <property type="entry name" value="PafC"/>
    <property type="match status" value="1"/>
</dbReference>
<dbReference type="RefSeq" id="WP_076324482.1">
    <property type="nucleotide sequence ID" value="NZ_MRTF01000007.1"/>
</dbReference>
<organism evidence="4 5">
    <name type="scientific">Paenibacillus lautus</name>
    <name type="common">Bacillus lautus</name>
    <dbReference type="NCBI Taxonomy" id="1401"/>
    <lineage>
        <taxon>Bacteria</taxon>
        <taxon>Bacillati</taxon>
        <taxon>Bacillota</taxon>
        <taxon>Bacilli</taxon>
        <taxon>Bacillales</taxon>
        <taxon>Paenibacillaceae</taxon>
        <taxon>Paenibacillus</taxon>
    </lineage>
</organism>
<dbReference type="InterPro" id="IPR036388">
    <property type="entry name" value="WH-like_DNA-bd_sf"/>
</dbReference>
<feature type="domain" description="WCX" evidence="3">
    <location>
        <begin position="220"/>
        <end position="291"/>
    </location>
</feature>
<dbReference type="InterPro" id="IPR036390">
    <property type="entry name" value="WH_DNA-bd_sf"/>
</dbReference>
<reference evidence="4 5" key="1">
    <citation type="submission" date="2016-11" db="EMBL/GenBank/DDBJ databases">
        <title>Paenibacillus species isolates.</title>
        <authorList>
            <person name="Beno S.M."/>
        </authorList>
    </citation>
    <scope>NUCLEOTIDE SEQUENCE [LARGE SCALE GENOMIC DNA]</scope>
    <source>
        <strain evidence="4 5">FSL F4-0100</strain>
    </source>
</reference>